<sequence length="501" mass="58119">MDSIILKTRSLLCDEISDLETDEVNASKEYSLTLAAKKFSSKAFNAKVVQTVLHKAWNPTKGMKIQPHSDNTYSFSFKHEWDRKWVLDSRPWSVMSSHIVVRDWPPHLTLEELDFSHSPFWVRISGLPPNMMSKANAEKLGSKLGKVLEIDFSTEDWDTRTEAVLIPKSPSLKLRNIINALIFSDPPHNPWMLSSIYGPPHWNEKHQFWQDMDTLTQAFKGPWVCIGDFNETNNLIDLGFSGNPFTWNNNCPLATNIQERLDKAFANVSWQTLFPDASVTHLLGKASDHHPIFLSTHRREALQPMQFRFLAAWTRDASSYRIVNHAWRKRVVGNPKFSLCRKIDHASSALRRWNSSHFGHIQSNIKRLSEHLDSIQCREPSIRNLELQRNLKSQIDEQLCREEWLWPQKSCISWLKDGDANTKFFHLSTIIRRRKNRIDFIKDKDGLWISSREDIGSYLIENLSNLYKSSNPYFPADLEDLIQLILSEEDILSLQEIPSII</sequence>
<organism evidence="2 3">
    <name type="scientific">Escallonia herrerae</name>
    <dbReference type="NCBI Taxonomy" id="1293975"/>
    <lineage>
        <taxon>Eukaryota</taxon>
        <taxon>Viridiplantae</taxon>
        <taxon>Streptophyta</taxon>
        <taxon>Embryophyta</taxon>
        <taxon>Tracheophyta</taxon>
        <taxon>Spermatophyta</taxon>
        <taxon>Magnoliopsida</taxon>
        <taxon>eudicotyledons</taxon>
        <taxon>Gunneridae</taxon>
        <taxon>Pentapetalae</taxon>
        <taxon>asterids</taxon>
        <taxon>campanulids</taxon>
        <taxon>Escalloniales</taxon>
        <taxon>Escalloniaceae</taxon>
        <taxon>Escallonia</taxon>
    </lineage>
</organism>
<dbReference type="PANTHER" id="PTHR33710:SF77">
    <property type="entry name" value="DNASE I-LIKE SUPERFAMILY PROTEIN"/>
    <property type="match status" value="1"/>
</dbReference>
<evidence type="ECO:0000313" key="2">
    <source>
        <dbReference type="EMBL" id="KAK3012665.1"/>
    </source>
</evidence>
<dbReference type="PANTHER" id="PTHR33710">
    <property type="entry name" value="BNAC02G09200D PROTEIN"/>
    <property type="match status" value="1"/>
</dbReference>
<dbReference type="Pfam" id="PF14111">
    <property type="entry name" value="DUF4283"/>
    <property type="match status" value="1"/>
</dbReference>
<feature type="domain" description="DUF4283" evidence="1">
    <location>
        <begin position="38"/>
        <end position="111"/>
    </location>
</feature>
<reference evidence="2" key="1">
    <citation type="submission" date="2022-12" db="EMBL/GenBank/DDBJ databases">
        <title>Draft genome assemblies for two species of Escallonia (Escalloniales).</title>
        <authorList>
            <person name="Chanderbali A."/>
            <person name="Dervinis C."/>
            <person name="Anghel I."/>
            <person name="Soltis D."/>
            <person name="Soltis P."/>
            <person name="Zapata F."/>
        </authorList>
    </citation>
    <scope>NUCLEOTIDE SEQUENCE</scope>
    <source>
        <strain evidence="2">UCBG64.0493</strain>
        <tissue evidence="2">Leaf</tissue>
    </source>
</reference>
<evidence type="ECO:0000313" key="3">
    <source>
        <dbReference type="Proteomes" id="UP001188597"/>
    </source>
</evidence>
<name>A0AA88VWM1_9ASTE</name>
<dbReference type="InterPro" id="IPR025558">
    <property type="entry name" value="DUF4283"/>
</dbReference>
<keyword evidence="3" id="KW-1185">Reference proteome</keyword>
<accession>A0AA88VWM1</accession>
<proteinExistence type="predicted"/>
<gene>
    <name evidence="2" type="ORF">RJ639_008854</name>
</gene>
<evidence type="ECO:0000259" key="1">
    <source>
        <dbReference type="Pfam" id="PF14111"/>
    </source>
</evidence>
<dbReference type="InterPro" id="IPR036691">
    <property type="entry name" value="Endo/exonu/phosph_ase_sf"/>
</dbReference>
<dbReference type="Gene3D" id="3.60.10.10">
    <property type="entry name" value="Endonuclease/exonuclease/phosphatase"/>
    <property type="match status" value="1"/>
</dbReference>
<dbReference type="EMBL" id="JAVXUP010001361">
    <property type="protein sequence ID" value="KAK3012665.1"/>
    <property type="molecule type" value="Genomic_DNA"/>
</dbReference>
<protein>
    <recommendedName>
        <fullName evidence="1">DUF4283 domain-containing protein</fullName>
    </recommendedName>
</protein>
<dbReference type="SUPFAM" id="SSF56219">
    <property type="entry name" value="DNase I-like"/>
    <property type="match status" value="1"/>
</dbReference>
<comment type="caution">
    <text evidence="2">The sequence shown here is derived from an EMBL/GenBank/DDBJ whole genome shotgun (WGS) entry which is preliminary data.</text>
</comment>
<dbReference type="Proteomes" id="UP001188597">
    <property type="component" value="Unassembled WGS sequence"/>
</dbReference>
<dbReference type="AlphaFoldDB" id="A0AA88VWM1"/>